<dbReference type="Pfam" id="PF02021">
    <property type="entry name" value="UPF0102"/>
    <property type="match status" value="1"/>
</dbReference>
<proteinExistence type="inferred from homology"/>
<keyword evidence="4" id="KW-1185">Reference proteome</keyword>
<keyword evidence="3" id="KW-0378">Hydrolase</keyword>
<evidence type="ECO:0000313" key="4">
    <source>
        <dbReference type="Proteomes" id="UP000029640"/>
    </source>
</evidence>
<dbReference type="HOGENOM" id="CLU_115353_1_0_6"/>
<sequence>MPNGDDYEAATARWLAARGSRILTRNYRCRAGELDIVALAGGQLRFVEVRARSNPRFASAAASVDARKQDRLRRTAAHFLACRWRGAMPPCRFDVVVWEPDAQSGKLRPRLIENAF</sequence>
<keyword evidence="3" id="KW-0540">Nuclease</keyword>
<dbReference type="OrthoDB" id="9794876at2"/>
<evidence type="ECO:0000256" key="2">
    <source>
        <dbReference type="HAMAP-Rule" id="MF_00048"/>
    </source>
</evidence>
<dbReference type="PANTHER" id="PTHR34039:SF1">
    <property type="entry name" value="UPF0102 PROTEIN YRAN"/>
    <property type="match status" value="1"/>
</dbReference>
<comment type="similarity">
    <text evidence="1 2">Belongs to the UPF0102 family.</text>
</comment>
<keyword evidence="3" id="KW-0255">Endonuclease</keyword>
<dbReference type="AlphaFoldDB" id="A0A095XU86"/>
<dbReference type="GO" id="GO:0003676">
    <property type="term" value="F:nucleic acid binding"/>
    <property type="evidence" value="ECO:0007669"/>
    <property type="project" value="InterPro"/>
</dbReference>
<evidence type="ECO:0000313" key="3">
    <source>
        <dbReference type="EMBL" id="KGE03246.1"/>
    </source>
</evidence>
<organism evidence="3 4">
    <name type="scientific">Pseudohaliea rubra DSM 19751</name>
    <dbReference type="NCBI Taxonomy" id="1265313"/>
    <lineage>
        <taxon>Bacteria</taxon>
        <taxon>Pseudomonadati</taxon>
        <taxon>Pseudomonadota</taxon>
        <taxon>Gammaproteobacteria</taxon>
        <taxon>Cellvibrionales</taxon>
        <taxon>Halieaceae</taxon>
        <taxon>Pseudohaliea</taxon>
    </lineage>
</organism>
<dbReference type="EMBL" id="AUVB01000062">
    <property type="protein sequence ID" value="KGE03246.1"/>
    <property type="molecule type" value="Genomic_DNA"/>
</dbReference>
<dbReference type="eggNOG" id="COG0792">
    <property type="taxonomic scope" value="Bacteria"/>
</dbReference>
<dbReference type="STRING" id="1265313.HRUBRA_02194"/>
<dbReference type="NCBIfam" id="NF009150">
    <property type="entry name" value="PRK12497.1-3"/>
    <property type="match status" value="1"/>
</dbReference>
<dbReference type="Gene3D" id="3.40.1350.10">
    <property type="match status" value="1"/>
</dbReference>
<dbReference type="PANTHER" id="PTHR34039">
    <property type="entry name" value="UPF0102 PROTEIN YRAN"/>
    <property type="match status" value="1"/>
</dbReference>
<comment type="caution">
    <text evidence="3">The sequence shown here is derived from an EMBL/GenBank/DDBJ whole genome shotgun (WGS) entry which is preliminary data.</text>
</comment>
<dbReference type="HAMAP" id="MF_00048">
    <property type="entry name" value="UPF0102"/>
    <property type="match status" value="1"/>
</dbReference>
<dbReference type="GO" id="GO:0004519">
    <property type="term" value="F:endonuclease activity"/>
    <property type="evidence" value="ECO:0007669"/>
    <property type="project" value="UniProtKB-KW"/>
</dbReference>
<gene>
    <name evidence="3" type="ORF">HRUBRA_02194</name>
</gene>
<protein>
    <recommendedName>
        <fullName evidence="2">UPF0102 protein HRUBRA_02194</fullName>
    </recommendedName>
</protein>
<accession>A0A095XU86</accession>
<dbReference type="RefSeq" id="WP_035515879.1">
    <property type="nucleotide sequence ID" value="NZ_KN234758.1"/>
</dbReference>
<dbReference type="InterPro" id="IPR003509">
    <property type="entry name" value="UPF0102_YraN-like"/>
</dbReference>
<dbReference type="NCBIfam" id="TIGR00252">
    <property type="entry name" value="YraN family protein"/>
    <property type="match status" value="1"/>
</dbReference>
<dbReference type="InterPro" id="IPR011335">
    <property type="entry name" value="Restrct_endonuc-II-like"/>
</dbReference>
<name>A0A095XU86_9GAMM</name>
<dbReference type="Proteomes" id="UP000029640">
    <property type="component" value="Unassembled WGS sequence"/>
</dbReference>
<dbReference type="SUPFAM" id="SSF52980">
    <property type="entry name" value="Restriction endonuclease-like"/>
    <property type="match status" value="1"/>
</dbReference>
<dbReference type="InterPro" id="IPR011856">
    <property type="entry name" value="tRNA_endonuc-like_dom_sf"/>
</dbReference>
<evidence type="ECO:0000256" key="1">
    <source>
        <dbReference type="ARBA" id="ARBA00006738"/>
    </source>
</evidence>
<reference evidence="3 4" key="1">
    <citation type="journal article" date="2014" name="Genome Announc.">
        <title>Genome Sequence of Gammaproteobacterial Pseudohaliea rubra Type Strain DSM 19751, Isolated from Coastal Seawater of the Mediterranean Sea.</title>
        <authorList>
            <person name="Spring S."/>
            <person name="Fiebig A."/>
            <person name="Riedel T."/>
            <person name="Goker M."/>
            <person name="Klenk H.P."/>
        </authorList>
    </citation>
    <scope>NUCLEOTIDE SEQUENCE [LARGE SCALE GENOMIC DNA]</scope>
    <source>
        <strain evidence="3 4">DSM 19751</strain>
    </source>
</reference>